<reference evidence="1" key="1">
    <citation type="submission" date="2020-11" db="EMBL/GenBank/DDBJ databases">
        <authorList>
            <consortium name="DOE Joint Genome Institute"/>
            <person name="Ahrendt S."/>
            <person name="Riley R."/>
            <person name="Andreopoulos W."/>
            <person name="LaButti K."/>
            <person name="Pangilinan J."/>
            <person name="Ruiz-duenas F.J."/>
            <person name="Barrasa J.M."/>
            <person name="Sanchez-Garcia M."/>
            <person name="Camarero S."/>
            <person name="Miyauchi S."/>
            <person name="Serrano A."/>
            <person name="Linde D."/>
            <person name="Babiker R."/>
            <person name="Drula E."/>
            <person name="Ayuso-Fernandez I."/>
            <person name="Pacheco R."/>
            <person name="Padilla G."/>
            <person name="Ferreira P."/>
            <person name="Barriuso J."/>
            <person name="Kellner H."/>
            <person name="Castanera R."/>
            <person name="Alfaro M."/>
            <person name="Ramirez L."/>
            <person name="Pisabarro A.G."/>
            <person name="Kuo A."/>
            <person name="Tritt A."/>
            <person name="Lipzen A."/>
            <person name="He G."/>
            <person name="Yan M."/>
            <person name="Ng V."/>
            <person name="Cullen D."/>
            <person name="Martin F."/>
            <person name="Rosso M.-N."/>
            <person name="Henrissat B."/>
            <person name="Hibbett D."/>
            <person name="Martinez A.T."/>
            <person name="Grigoriev I.V."/>
        </authorList>
    </citation>
    <scope>NUCLEOTIDE SEQUENCE</scope>
    <source>
        <strain evidence="1">AH 44721</strain>
    </source>
</reference>
<evidence type="ECO:0000313" key="2">
    <source>
        <dbReference type="Proteomes" id="UP000724874"/>
    </source>
</evidence>
<accession>A0A9P5N8D1</accession>
<keyword evidence="2" id="KW-1185">Reference proteome</keyword>
<protein>
    <submittedName>
        <fullName evidence="1">Uncharacterized protein</fullName>
    </submittedName>
</protein>
<proteinExistence type="predicted"/>
<dbReference type="AlphaFoldDB" id="A0A9P5N8D1"/>
<dbReference type="EMBL" id="JADNYJ010000345">
    <property type="protein sequence ID" value="KAF8870588.1"/>
    <property type="molecule type" value="Genomic_DNA"/>
</dbReference>
<dbReference type="Proteomes" id="UP000724874">
    <property type="component" value="Unassembled WGS sequence"/>
</dbReference>
<name>A0A9P5N8D1_GYMJU</name>
<evidence type="ECO:0000313" key="1">
    <source>
        <dbReference type="EMBL" id="KAF8870588.1"/>
    </source>
</evidence>
<comment type="caution">
    <text evidence="1">The sequence shown here is derived from an EMBL/GenBank/DDBJ whole genome shotgun (WGS) entry which is preliminary data.</text>
</comment>
<organism evidence="1 2">
    <name type="scientific">Gymnopilus junonius</name>
    <name type="common">Spectacular rustgill mushroom</name>
    <name type="synonym">Gymnopilus spectabilis subsp. junonius</name>
    <dbReference type="NCBI Taxonomy" id="109634"/>
    <lineage>
        <taxon>Eukaryota</taxon>
        <taxon>Fungi</taxon>
        <taxon>Dikarya</taxon>
        <taxon>Basidiomycota</taxon>
        <taxon>Agaricomycotina</taxon>
        <taxon>Agaricomycetes</taxon>
        <taxon>Agaricomycetidae</taxon>
        <taxon>Agaricales</taxon>
        <taxon>Agaricineae</taxon>
        <taxon>Hymenogastraceae</taxon>
        <taxon>Gymnopilus</taxon>
    </lineage>
</organism>
<sequence>MNDSLKDAASLIAAYRKQSRVVRRLSLSNSDKFVSCAQNINTCCSDFLMSLQIHQTIQLDILKRAVPVDEEDKAAQNFVRSHGGSVDALVQNRELLQGNLTQSMRQISVRLDSILLANVSSAFSTGLKNLALELYVLEAEQKFRCIQCDKDPSSQHHCDYPYGSFFIHASKARTHGNVEEWASVKDADVGQLLRWVWRGSPIEENTLLWDNWDTLEAKAATSIDPWICICPIDVSTCTKSGTTLVISEGGLRSYKPVSPYILPEDVRFGPVIDNTQTRRVRTDFKSRTAPALHVILRSMSDPPLSANTNITDTFCDYFTGKVAIYNNNTTASMDSVTIASVSALYRMVGDPEYVPVHSFQLLSSPDILPFTIAPRQSFLLNFQATVLRTEGDTKLSKRWSNRAFLARHRPIRIKLVVEDMEGNECSLVMEYVMQPQALESRKETDVAFMFVDDPQTYSRFYVRVKKPAVGSKDDVLEIITERRSSFITKTKLKQVVYRALKTNESEVDLGIGSEEDRWAWNIWALVDLSCRRIYAFKLTITEGKNFPIKHIGTLGYFHCPDYGDISEEIRPISYATEKAKLLSMEPYPQSEYAQDDDFDDMKAPVPSTTADSSAINTGVSLAIPVELTNRLTSIDKNLGRLADSFEKLLTMLPHLSNNGHVDKV</sequence>
<dbReference type="OrthoDB" id="61437at2759"/>
<gene>
    <name evidence="1" type="ORF">CPB84DRAFT_1801850</name>
</gene>